<dbReference type="Pfam" id="PF13391">
    <property type="entry name" value="HNH_2"/>
    <property type="match status" value="1"/>
</dbReference>
<dbReference type="EMBL" id="JAPQKH010000007">
    <property type="protein sequence ID" value="KAJ5087272.1"/>
    <property type="molecule type" value="Genomic_DNA"/>
</dbReference>
<feature type="domain" description="HNH nuclease" evidence="2">
    <location>
        <begin position="161"/>
        <end position="212"/>
    </location>
</feature>
<keyword evidence="4" id="KW-1185">Reference proteome</keyword>
<feature type="region of interest" description="Disordered" evidence="1">
    <location>
        <begin position="380"/>
        <end position="411"/>
    </location>
</feature>
<evidence type="ECO:0000313" key="4">
    <source>
        <dbReference type="Proteomes" id="UP001149165"/>
    </source>
</evidence>
<dbReference type="Proteomes" id="UP001149165">
    <property type="component" value="Unassembled WGS sequence"/>
</dbReference>
<protein>
    <recommendedName>
        <fullName evidence="2">HNH nuclease domain-containing protein</fullName>
    </recommendedName>
</protein>
<proteinExistence type="predicted"/>
<reference evidence="3" key="1">
    <citation type="submission" date="2022-11" db="EMBL/GenBank/DDBJ databases">
        <authorList>
            <person name="Petersen C."/>
        </authorList>
    </citation>
    <scope>NUCLEOTIDE SEQUENCE</scope>
    <source>
        <strain evidence="3">IBT 30069</strain>
    </source>
</reference>
<dbReference type="InterPro" id="IPR003615">
    <property type="entry name" value="HNH_nuc"/>
</dbReference>
<evidence type="ECO:0000313" key="3">
    <source>
        <dbReference type="EMBL" id="KAJ5087272.1"/>
    </source>
</evidence>
<evidence type="ECO:0000256" key="1">
    <source>
        <dbReference type="SAM" id="MobiDB-lite"/>
    </source>
</evidence>
<dbReference type="OrthoDB" id="5386595at2759"/>
<comment type="caution">
    <text evidence="3">The sequence shown here is derived from an EMBL/GenBank/DDBJ whole genome shotgun (WGS) entry which is preliminary data.</text>
</comment>
<sequence>MAPFEGHGSPTASLSLGVSKFLEAKTKELFTQEQHRREYHAALLRVQNNQSNNDNFKYDISMALRSLTTVLREIRFLNKCKITIAHNMTDELYGVVVPDQQREEDIFEETYTSVLASSFDGLSGQQNRSTFPKHDRVSFQSATANRYQALFDYGGYKLMWCHMTGLELDKALVQTVHIVPKGLDGEEIGFLFGESNFDKNDPRNGITLHKSLAMKLETAEIAIIPALLPPKGEVLQWKCFVIKEDIIDATACIWGSRVIKFRELHNKHLKFLTPNRPARRYLFFRFFMTYLKAKKEGNTYFTSMLEQRREFWASPGPYLERSALLALARMLKVDLPPSILERTTLVMPTREADINSMVPGAALQISHWLRISEATEKEQGCHSSTSECDGHSAEENTGESMAGGSCQRGQM</sequence>
<evidence type="ECO:0000259" key="2">
    <source>
        <dbReference type="Pfam" id="PF13391"/>
    </source>
</evidence>
<organism evidence="3 4">
    <name type="scientific">Penicillium angulare</name>
    <dbReference type="NCBI Taxonomy" id="116970"/>
    <lineage>
        <taxon>Eukaryota</taxon>
        <taxon>Fungi</taxon>
        <taxon>Dikarya</taxon>
        <taxon>Ascomycota</taxon>
        <taxon>Pezizomycotina</taxon>
        <taxon>Eurotiomycetes</taxon>
        <taxon>Eurotiomycetidae</taxon>
        <taxon>Eurotiales</taxon>
        <taxon>Aspergillaceae</taxon>
        <taxon>Penicillium</taxon>
    </lineage>
</organism>
<accession>A0A9W9K063</accession>
<gene>
    <name evidence="3" type="ORF">N7456_010888</name>
</gene>
<reference evidence="3" key="2">
    <citation type="journal article" date="2023" name="IMA Fungus">
        <title>Comparative genomic study of the Penicillium genus elucidates a diverse pangenome and 15 lateral gene transfer events.</title>
        <authorList>
            <person name="Petersen C."/>
            <person name="Sorensen T."/>
            <person name="Nielsen M.R."/>
            <person name="Sondergaard T.E."/>
            <person name="Sorensen J.L."/>
            <person name="Fitzpatrick D.A."/>
            <person name="Frisvad J.C."/>
            <person name="Nielsen K.L."/>
        </authorList>
    </citation>
    <scope>NUCLEOTIDE SEQUENCE</scope>
    <source>
        <strain evidence="3">IBT 30069</strain>
    </source>
</reference>
<name>A0A9W9K063_9EURO</name>
<dbReference type="AlphaFoldDB" id="A0A9W9K063"/>